<keyword evidence="1" id="KW-0472">Membrane</keyword>
<protein>
    <recommendedName>
        <fullName evidence="4">DUF3176 domain containing protein</fullName>
    </recommendedName>
</protein>
<dbReference type="PANTHER" id="PTHR35394">
    <property type="entry name" value="DUF3176 DOMAIN-CONTAINING PROTEIN"/>
    <property type="match status" value="1"/>
</dbReference>
<accession>A0A6A6T5X4</accession>
<organism evidence="2 3">
    <name type="scientific">Lophiostoma macrostomum CBS 122681</name>
    <dbReference type="NCBI Taxonomy" id="1314788"/>
    <lineage>
        <taxon>Eukaryota</taxon>
        <taxon>Fungi</taxon>
        <taxon>Dikarya</taxon>
        <taxon>Ascomycota</taxon>
        <taxon>Pezizomycotina</taxon>
        <taxon>Dothideomycetes</taxon>
        <taxon>Pleosporomycetidae</taxon>
        <taxon>Pleosporales</taxon>
        <taxon>Lophiostomataceae</taxon>
        <taxon>Lophiostoma</taxon>
    </lineage>
</organism>
<dbReference type="OrthoDB" id="5242705at2759"/>
<gene>
    <name evidence="2" type="ORF">K491DRAFT_598862</name>
</gene>
<dbReference type="EMBL" id="MU004349">
    <property type="protein sequence ID" value="KAF2655449.1"/>
    <property type="molecule type" value="Genomic_DNA"/>
</dbReference>
<dbReference type="PANTHER" id="PTHR35394:SF5">
    <property type="entry name" value="DUF3176 DOMAIN-CONTAINING PROTEIN"/>
    <property type="match status" value="1"/>
</dbReference>
<dbReference type="InterPro" id="IPR021514">
    <property type="entry name" value="DUF3176"/>
</dbReference>
<reference evidence="2" key="1">
    <citation type="journal article" date="2020" name="Stud. Mycol.">
        <title>101 Dothideomycetes genomes: a test case for predicting lifestyles and emergence of pathogens.</title>
        <authorList>
            <person name="Haridas S."/>
            <person name="Albert R."/>
            <person name="Binder M."/>
            <person name="Bloem J."/>
            <person name="Labutti K."/>
            <person name="Salamov A."/>
            <person name="Andreopoulos B."/>
            <person name="Baker S."/>
            <person name="Barry K."/>
            <person name="Bills G."/>
            <person name="Bluhm B."/>
            <person name="Cannon C."/>
            <person name="Castanera R."/>
            <person name="Culley D."/>
            <person name="Daum C."/>
            <person name="Ezra D."/>
            <person name="Gonzalez J."/>
            <person name="Henrissat B."/>
            <person name="Kuo A."/>
            <person name="Liang C."/>
            <person name="Lipzen A."/>
            <person name="Lutzoni F."/>
            <person name="Magnuson J."/>
            <person name="Mondo S."/>
            <person name="Nolan M."/>
            <person name="Ohm R."/>
            <person name="Pangilinan J."/>
            <person name="Park H.-J."/>
            <person name="Ramirez L."/>
            <person name="Alfaro M."/>
            <person name="Sun H."/>
            <person name="Tritt A."/>
            <person name="Yoshinaga Y."/>
            <person name="Zwiers L.-H."/>
            <person name="Turgeon B."/>
            <person name="Goodwin S."/>
            <person name="Spatafora J."/>
            <person name="Crous P."/>
            <person name="Grigoriev I."/>
        </authorList>
    </citation>
    <scope>NUCLEOTIDE SEQUENCE</scope>
    <source>
        <strain evidence="2">CBS 122681</strain>
    </source>
</reference>
<dbReference type="Pfam" id="PF11374">
    <property type="entry name" value="DUF3176"/>
    <property type="match status" value="1"/>
</dbReference>
<name>A0A6A6T5X4_9PLEO</name>
<evidence type="ECO:0000256" key="1">
    <source>
        <dbReference type="SAM" id="Phobius"/>
    </source>
</evidence>
<proteinExistence type="predicted"/>
<keyword evidence="1" id="KW-0812">Transmembrane</keyword>
<evidence type="ECO:0000313" key="2">
    <source>
        <dbReference type="EMBL" id="KAF2655449.1"/>
    </source>
</evidence>
<keyword evidence="3" id="KW-1185">Reference proteome</keyword>
<feature type="transmembrane region" description="Helical" evidence="1">
    <location>
        <begin position="686"/>
        <end position="706"/>
    </location>
</feature>
<feature type="transmembrane region" description="Helical" evidence="1">
    <location>
        <begin position="210"/>
        <end position="229"/>
    </location>
</feature>
<keyword evidence="1" id="KW-1133">Transmembrane helix</keyword>
<evidence type="ECO:0000313" key="3">
    <source>
        <dbReference type="Proteomes" id="UP000799324"/>
    </source>
</evidence>
<sequence length="793" mass="88054">MSADNQSPWSPYREIPIFLDTKSTTRFPRRQEAVEGSLRAPELSVPPHSVRYPRAVPPVVTAQPLLQVPSPHLDRGFTTNQPRTLPLRHLVKYEAWNNDSGTRIRLGHSEKHTVAQLSPVVTAKRTLGLGITDVPTSSATGSPITEDEEAVNIAQRIEKRFWRYNSSRNVIKRWLLEIVSWIISALCMGAILVLLAVFKDKAQPRRILGLTLNAYIAVLSRIASAALLVPTSEALGQLKWSWFQSGSKKLWDFEIFDNASRGPWGSFLLLVRTKGRALAALGATVMLLSLALDPFFQQVVDFPDRWLCDGKSFIPKITQYDPQYNIIDRAGVSILEPTEDLSATASQFFFGNGTQAVPFGNGTRADIPLSCPTSNCTWPQYQSLGVCSSCTDVSQLLTYACLTTKVDWIANLTGAGTEYLYPNGTVCGYFFNATSEVPVLMSGYNVDPVRSKAGAAAAGETLLMRAMPLVTNPRRETLFGGSINFRDVRNPIIDFVIASTSGASAVHRNETPMALECVLSWCVKTIESSYYWATYEEAILDNFINRTVGPFPWLVKPPNNSDDVFEVRYTENVTIHTEMEVNGPYYGLSNHTALDTITMFDDMFPSFTTIANSSSAPPLWRFKFINSLPILRTPSFNPWMPPNNVTSHVAGLANALTNAIRSSSSKEMVEGKAFSKETFVSVRWEWLTLPFGLLVATFIFLVMTIFKSSKELEHVGVRKTSAIATLVYGLPDDMRKKMTSSRSSTTPRAKAKELRVKLLPRTGWRVSGNLFTPVPPVSRTNDLPQNQPPPGWI</sequence>
<feature type="transmembrane region" description="Helical" evidence="1">
    <location>
        <begin position="174"/>
        <end position="198"/>
    </location>
</feature>
<dbReference type="Proteomes" id="UP000799324">
    <property type="component" value="Unassembled WGS sequence"/>
</dbReference>
<dbReference type="AlphaFoldDB" id="A0A6A6T5X4"/>
<evidence type="ECO:0008006" key="4">
    <source>
        <dbReference type="Google" id="ProtNLM"/>
    </source>
</evidence>